<comment type="similarity">
    <text evidence="1">Belongs to the heat shock protein 70 family.</text>
</comment>
<dbReference type="InterPro" id="IPR013126">
    <property type="entry name" value="Hsp_70_fam"/>
</dbReference>
<dbReference type="AlphaFoldDB" id="A0A2G9UAG3"/>
<reference evidence="6 7" key="1">
    <citation type="submission" date="2015-09" db="EMBL/GenBank/DDBJ databases">
        <title>Draft genome of the parasitic nematode Teladorsagia circumcincta isolate WARC Sus (inbred).</title>
        <authorList>
            <person name="Mitreva M."/>
        </authorList>
    </citation>
    <scope>NUCLEOTIDE SEQUENCE [LARGE SCALE GENOMIC DNA]</scope>
    <source>
        <strain evidence="6 7">S</strain>
    </source>
</reference>
<accession>A0A2G9UAG3</accession>
<organism evidence="6 7">
    <name type="scientific">Teladorsagia circumcincta</name>
    <name type="common">Brown stomach worm</name>
    <name type="synonym">Ostertagia circumcincta</name>
    <dbReference type="NCBI Taxonomy" id="45464"/>
    <lineage>
        <taxon>Eukaryota</taxon>
        <taxon>Metazoa</taxon>
        <taxon>Ecdysozoa</taxon>
        <taxon>Nematoda</taxon>
        <taxon>Chromadorea</taxon>
        <taxon>Rhabditida</taxon>
        <taxon>Rhabditina</taxon>
        <taxon>Rhabditomorpha</taxon>
        <taxon>Strongyloidea</taxon>
        <taxon>Trichostrongylidae</taxon>
        <taxon>Teladorsagia</taxon>
    </lineage>
</organism>
<dbReference type="PANTHER" id="PTHR45639">
    <property type="entry name" value="HSC70CB, ISOFORM G-RELATED"/>
    <property type="match status" value="1"/>
</dbReference>
<dbReference type="Proteomes" id="UP000230423">
    <property type="component" value="Unassembled WGS sequence"/>
</dbReference>
<dbReference type="Gene3D" id="3.90.640.10">
    <property type="entry name" value="Actin, Chain A, domain 4"/>
    <property type="match status" value="1"/>
</dbReference>
<dbReference type="Gene3D" id="3.30.30.30">
    <property type="match status" value="1"/>
</dbReference>
<dbReference type="InterPro" id="IPR043129">
    <property type="entry name" value="ATPase_NBD"/>
</dbReference>
<gene>
    <name evidence="6" type="ORF">TELCIR_11069</name>
</gene>
<evidence type="ECO:0000256" key="4">
    <source>
        <dbReference type="ARBA" id="ARBA00023186"/>
    </source>
</evidence>
<keyword evidence="7" id="KW-1185">Reference proteome</keyword>
<protein>
    <recommendedName>
        <fullName evidence="5">Hypoxia up-regulated protein 1</fullName>
    </recommendedName>
</protein>
<evidence type="ECO:0000313" key="6">
    <source>
        <dbReference type="EMBL" id="PIO67195.1"/>
    </source>
</evidence>
<evidence type="ECO:0000256" key="1">
    <source>
        <dbReference type="ARBA" id="ARBA00007381"/>
    </source>
</evidence>
<dbReference type="PANTHER" id="PTHR45639:SF3">
    <property type="entry name" value="HYPOXIA UP-REGULATED PROTEIN 1"/>
    <property type="match status" value="1"/>
</dbReference>
<dbReference type="EMBL" id="KZ347752">
    <property type="protein sequence ID" value="PIO67195.1"/>
    <property type="molecule type" value="Genomic_DNA"/>
</dbReference>
<dbReference type="GO" id="GO:0030968">
    <property type="term" value="P:endoplasmic reticulum unfolded protein response"/>
    <property type="evidence" value="ECO:0007669"/>
    <property type="project" value="TreeGrafter"/>
</dbReference>
<dbReference type="Gene3D" id="3.30.420.40">
    <property type="match status" value="2"/>
</dbReference>
<keyword evidence="4" id="KW-0143">Chaperone</keyword>
<keyword evidence="3" id="KW-0067">ATP-binding</keyword>
<dbReference type="GO" id="GO:0034663">
    <property type="term" value="C:endoplasmic reticulum chaperone complex"/>
    <property type="evidence" value="ECO:0007669"/>
    <property type="project" value="TreeGrafter"/>
</dbReference>
<dbReference type="GO" id="GO:0005524">
    <property type="term" value="F:ATP binding"/>
    <property type="evidence" value="ECO:0007669"/>
    <property type="project" value="UniProtKB-KW"/>
</dbReference>
<evidence type="ECO:0000256" key="2">
    <source>
        <dbReference type="ARBA" id="ARBA00022741"/>
    </source>
</evidence>
<name>A0A2G9UAG3_TELCI</name>
<dbReference type="OrthoDB" id="10262720at2759"/>
<dbReference type="GO" id="GO:0140662">
    <property type="term" value="F:ATP-dependent protein folding chaperone"/>
    <property type="evidence" value="ECO:0007669"/>
    <property type="project" value="InterPro"/>
</dbReference>
<evidence type="ECO:0000256" key="5">
    <source>
        <dbReference type="ARBA" id="ARBA00040503"/>
    </source>
</evidence>
<dbReference type="SUPFAM" id="SSF53067">
    <property type="entry name" value="Actin-like ATPase domain"/>
    <property type="match status" value="2"/>
</dbReference>
<dbReference type="Pfam" id="PF00012">
    <property type="entry name" value="HSP70"/>
    <property type="match status" value="1"/>
</dbReference>
<evidence type="ECO:0000313" key="7">
    <source>
        <dbReference type="Proteomes" id="UP000230423"/>
    </source>
</evidence>
<proteinExistence type="inferred from homology"/>
<evidence type="ECO:0000256" key="3">
    <source>
        <dbReference type="ARBA" id="ARBA00022840"/>
    </source>
</evidence>
<sequence length="169" mass="19261">MEIVLKKESHRKTPNVVSIRNNERLFGDAAQQSSVRYPASVYGHLLDLVAKHTNTPSALLFRQRFPHLAVEKHVNESSVVFPIGQHYKSQKDITTSERSMAKLFKEPERLKQVLSANLEYFAQVGSVYEDRHACAPNSDEFNQLIDDLMPRVATPLVQALRMADMQLDQ</sequence>
<feature type="non-terminal residue" evidence="6">
    <location>
        <position position="169"/>
    </location>
</feature>
<keyword evidence="2" id="KW-0547">Nucleotide-binding</keyword>